<accession>V8N523</accession>
<dbReference type="PANTHER" id="PTHR13947">
    <property type="entry name" value="GNAT FAMILY N-ACETYLTRANSFERASE"/>
    <property type="match status" value="1"/>
</dbReference>
<gene>
    <name evidence="5" type="primary">cml</name>
    <name evidence="5" type="ORF">L345_16896</name>
</gene>
<feature type="transmembrane region" description="Helical" evidence="3">
    <location>
        <begin position="36"/>
        <end position="54"/>
    </location>
</feature>
<feature type="domain" description="N-acetyltransferase" evidence="4">
    <location>
        <begin position="62"/>
        <end position="215"/>
    </location>
</feature>
<dbReference type="Gene3D" id="3.40.630.30">
    <property type="match status" value="2"/>
</dbReference>
<feature type="region of interest" description="Disordered" evidence="2">
    <location>
        <begin position="420"/>
        <end position="521"/>
    </location>
</feature>
<dbReference type="InterPro" id="IPR050769">
    <property type="entry name" value="NAT_camello-type"/>
</dbReference>
<keyword evidence="3" id="KW-0812">Transmembrane</keyword>
<feature type="compositionally biased region" description="Basic and acidic residues" evidence="2">
    <location>
        <begin position="424"/>
        <end position="460"/>
    </location>
</feature>
<keyword evidence="3" id="KW-0472">Membrane</keyword>
<dbReference type="PANTHER" id="PTHR13947:SF60">
    <property type="entry name" value="N-ACETYLTRANSFERASE DOMAIN-CONTAINING PROTEIN"/>
    <property type="match status" value="1"/>
</dbReference>
<dbReference type="CDD" id="cd04301">
    <property type="entry name" value="NAT_SF"/>
    <property type="match status" value="2"/>
</dbReference>
<name>V8N523_OPHHA</name>
<dbReference type="Pfam" id="PF00583">
    <property type="entry name" value="Acetyltransf_1"/>
    <property type="match status" value="2"/>
</dbReference>
<feature type="transmembrane region" description="Helical" evidence="3">
    <location>
        <begin position="269"/>
        <end position="287"/>
    </location>
</feature>
<dbReference type="PROSITE" id="PS51186">
    <property type="entry name" value="GNAT"/>
    <property type="match status" value="2"/>
</dbReference>
<evidence type="ECO:0000256" key="1">
    <source>
        <dbReference type="ARBA" id="ARBA00022679"/>
    </source>
</evidence>
<feature type="compositionally biased region" description="Basic and acidic residues" evidence="2">
    <location>
        <begin position="467"/>
        <end position="476"/>
    </location>
</feature>
<dbReference type="AlphaFoldDB" id="V8N523"/>
<reference evidence="5 6" key="1">
    <citation type="journal article" date="2013" name="Proc. Natl. Acad. Sci. U.S.A.">
        <title>The king cobra genome reveals dynamic gene evolution and adaptation in the snake venom system.</title>
        <authorList>
            <person name="Vonk F.J."/>
            <person name="Casewell N.R."/>
            <person name="Henkel C.V."/>
            <person name="Heimberg A.M."/>
            <person name="Jansen H.J."/>
            <person name="McCleary R.J."/>
            <person name="Kerkkamp H.M."/>
            <person name="Vos R.A."/>
            <person name="Guerreiro I."/>
            <person name="Calvete J.J."/>
            <person name="Wuster W."/>
            <person name="Woods A.E."/>
            <person name="Logan J.M."/>
            <person name="Harrison R.A."/>
            <person name="Castoe T.A."/>
            <person name="de Koning A.P."/>
            <person name="Pollock D.D."/>
            <person name="Yandell M."/>
            <person name="Calderon D."/>
            <person name="Renjifo C."/>
            <person name="Currier R.B."/>
            <person name="Salgado D."/>
            <person name="Pla D."/>
            <person name="Sanz L."/>
            <person name="Hyder A.S."/>
            <person name="Ribeiro J.M."/>
            <person name="Arntzen J.W."/>
            <person name="van den Thillart G.E."/>
            <person name="Boetzer M."/>
            <person name="Pirovano W."/>
            <person name="Dirks R.P."/>
            <person name="Spaink H.P."/>
            <person name="Duboule D."/>
            <person name="McGlinn E."/>
            <person name="Kini R.M."/>
            <person name="Richardson M.K."/>
        </authorList>
    </citation>
    <scope>NUCLEOTIDE SEQUENCE</scope>
    <source>
        <tissue evidence="5">Blood</tissue>
    </source>
</reference>
<keyword evidence="3" id="KW-1133">Transmembrane helix</keyword>
<sequence>MVSYHIREYRPGDHETVRDLFATGMSEYVPTLCLHMLKQPWVILILACTFSLLLTSSKSLLLPILAITLLLAVGRQLLGYIWSMYIDRCLQEDLLDIQATYLGHKGSCFWVAEVDECVVATVGARPAEGQRDELTLKRMSVRKDYRGFGIAKALCKTVICFAREHGYSSVVLNTLMVQHEARAMYEGVGFHKYHHYVLPTVYGRLAHCTISKYRYDLPSAEDYEMLRTFYIQGIKEHIPWALWHFFSSPQTHLGLLSIFLLIYLSSASYTLSLVATSIFLVVGMLSMKKFWDDYLQHALATDMMDIRKTYLETKDSCFWVVDAGEEVVGMVAIIPPENPSWWGNARELKRMSVKKEHRGQGLSKALIKTVIQFSRERGYQEVVLGTTVVQRVAHRIYENMGFQKVLQMNPSFLAKLRKWWGGGDKGRKRDREKREKREKQRETEREKQRDREREKNERLRDKAKRRERGEEREKNRERQKKKKRKTKGERQREEKKDKEKEKGKRETEREKLREKRQREKE</sequence>
<evidence type="ECO:0000313" key="5">
    <source>
        <dbReference type="EMBL" id="ETE57389.1"/>
    </source>
</evidence>
<comment type="caution">
    <text evidence="5">The sequence shown here is derived from an EMBL/GenBank/DDBJ whole genome shotgun (WGS) entry which is preliminary data.</text>
</comment>
<organism evidence="5 6">
    <name type="scientific">Ophiophagus hannah</name>
    <name type="common">King cobra</name>
    <name type="synonym">Naja hannah</name>
    <dbReference type="NCBI Taxonomy" id="8665"/>
    <lineage>
        <taxon>Eukaryota</taxon>
        <taxon>Metazoa</taxon>
        <taxon>Chordata</taxon>
        <taxon>Craniata</taxon>
        <taxon>Vertebrata</taxon>
        <taxon>Euteleostomi</taxon>
        <taxon>Lepidosauria</taxon>
        <taxon>Squamata</taxon>
        <taxon>Bifurcata</taxon>
        <taxon>Unidentata</taxon>
        <taxon>Episquamata</taxon>
        <taxon>Toxicofera</taxon>
        <taxon>Serpentes</taxon>
        <taxon>Colubroidea</taxon>
        <taxon>Elapidae</taxon>
        <taxon>Elapinae</taxon>
        <taxon>Ophiophagus</taxon>
    </lineage>
</organism>
<keyword evidence="6" id="KW-1185">Reference proteome</keyword>
<proteinExistence type="predicted"/>
<dbReference type="InterPro" id="IPR016181">
    <property type="entry name" value="Acyl_CoA_acyltransferase"/>
</dbReference>
<feature type="transmembrane region" description="Helical" evidence="3">
    <location>
        <begin position="60"/>
        <end position="78"/>
    </location>
</feature>
<evidence type="ECO:0000256" key="3">
    <source>
        <dbReference type="SAM" id="Phobius"/>
    </source>
</evidence>
<dbReference type="EMBL" id="AZIM01008580">
    <property type="protein sequence ID" value="ETE57389.1"/>
    <property type="molecule type" value="Genomic_DNA"/>
</dbReference>
<dbReference type="Proteomes" id="UP000018936">
    <property type="component" value="Unassembled WGS sequence"/>
</dbReference>
<evidence type="ECO:0000259" key="4">
    <source>
        <dbReference type="PROSITE" id="PS51186"/>
    </source>
</evidence>
<evidence type="ECO:0000313" key="6">
    <source>
        <dbReference type="Proteomes" id="UP000018936"/>
    </source>
</evidence>
<dbReference type="InterPro" id="IPR000182">
    <property type="entry name" value="GNAT_dom"/>
</dbReference>
<evidence type="ECO:0000256" key="2">
    <source>
        <dbReference type="SAM" id="MobiDB-lite"/>
    </source>
</evidence>
<dbReference type="SUPFAM" id="SSF55729">
    <property type="entry name" value="Acyl-CoA N-acyltransferases (Nat)"/>
    <property type="match status" value="2"/>
</dbReference>
<feature type="compositionally biased region" description="Basic and acidic residues" evidence="2">
    <location>
        <begin position="488"/>
        <end position="521"/>
    </location>
</feature>
<keyword evidence="1 5" id="KW-0808">Transferase</keyword>
<dbReference type="OrthoDB" id="41532at2759"/>
<dbReference type="GO" id="GO:0008080">
    <property type="term" value="F:N-acetyltransferase activity"/>
    <property type="evidence" value="ECO:0007669"/>
    <property type="project" value="InterPro"/>
</dbReference>
<feature type="domain" description="N-acetyltransferase" evidence="4">
    <location>
        <begin position="278"/>
        <end position="418"/>
    </location>
</feature>
<feature type="compositionally biased region" description="Basic residues" evidence="2">
    <location>
        <begin position="477"/>
        <end position="487"/>
    </location>
</feature>
<feature type="non-terminal residue" evidence="5">
    <location>
        <position position="521"/>
    </location>
</feature>
<protein>
    <submittedName>
        <fullName evidence="5">Putative N-acetyltransferase camello</fullName>
    </submittedName>
</protein>